<reference evidence="9 10" key="1">
    <citation type="journal article" date="2019" name="Nat. Med.">
        <title>A library of human gut bacterial isolates paired with longitudinal multiomics data enables mechanistic microbiome research.</title>
        <authorList>
            <person name="Poyet M."/>
            <person name="Groussin M."/>
            <person name="Gibbons S.M."/>
            <person name="Avila-Pacheco J."/>
            <person name="Jiang X."/>
            <person name="Kearney S.M."/>
            <person name="Perrotta A.R."/>
            <person name="Berdy B."/>
            <person name="Zhao S."/>
            <person name="Lieberman T.D."/>
            <person name="Swanson P.K."/>
            <person name="Smith M."/>
            <person name="Roesemann S."/>
            <person name="Alexander J.E."/>
            <person name="Rich S.A."/>
            <person name="Livny J."/>
            <person name="Vlamakis H."/>
            <person name="Clish C."/>
            <person name="Bullock K."/>
            <person name="Deik A."/>
            <person name="Scott J."/>
            <person name="Pierce K.A."/>
            <person name="Xavier R.J."/>
            <person name="Alm E.J."/>
        </authorList>
    </citation>
    <scope>NUCLEOTIDE SEQUENCE [LARGE SCALE GENOMIC DNA]</scope>
    <source>
        <strain evidence="9 10">BIOML-B9</strain>
    </source>
</reference>
<dbReference type="PROSITE" id="PS51935">
    <property type="entry name" value="NLPC_P60"/>
    <property type="match status" value="1"/>
</dbReference>
<dbReference type="PANTHER" id="PTHR47053">
    <property type="entry name" value="MUREIN DD-ENDOPEPTIDASE MEPH-RELATED"/>
    <property type="match status" value="1"/>
</dbReference>
<keyword evidence="4" id="KW-0788">Thiol protease</keyword>
<keyword evidence="7" id="KW-0812">Transmembrane</keyword>
<keyword evidence="5" id="KW-0175">Coiled coil</keyword>
<dbReference type="InterPro" id="IPR051202">
    <property type="entry name" value="Peptidase_C40"/>
</dbReference>
<keyword evidence="7" id="KW-0472">Membrane</keyword>
<accession>A0A6A8KTW1</accession>
<feature type="compositionally biased region" description="Low complexity" evidence="6">
    <location>
        <begin position="185"/>
        <end position="206"/>
    </location>
</feature>
<keyword evidence="7" id="KW-1133">Transmembrane helix</keyword>
<proteinExistence type="inferred from homology"/>
<feature type="region of interest" description="Disordered" evidence="6">
    <location>
        <begin position="1"/>
        <end position="163"/>
    </location>
</feature>
<feature type="transmembrane region" description="Helical" evidence="7">
    <location>
        <begin position="233"/>
        <end position="253"/>
    </location>
</feature>
<dbReference type="GO" id="GO:0006508">
    <property type="term" value="P:proteolysis"/>
    <property type="evidence" value="ECO:0007669"/>
    <property type="project" value="UniProtKB-KW"/>
</dbReference>
<dbReference type="InterPro" id="IPR000064">
    <property type="entry name" value="NLP_P60_dom"/>
</dbReference>
<feature type="coiled-coil region" evidence="5">
    <location>
        <begin position="272"/>
        <end position="299"/>
    </location>
</feature>
<comment type="similarity">
    <text evidence="1">Belongs to the peptidase C40 family.</text>
</comment>
<feature type="compositionally biased region" description="Basic residues" evidence="6">
    <location>
        <begin position="119"/>
        <end position="138"/>
    </location>
</feature>
<dbReference type="Gene3D" id="3.90.1720.10">
    <property type="entry name" value="endopeptidase domain like (from Nostoc punctiforme)"/>
    <property type="match status" value="1"/>
</dbReference>
<evidence type="ECO:0000259" key="8">
    <source>
        <dbReference type="PROSITE" id="PS51935"/>
    </source>
</evidence>
<feature type="region of interest" description="Disordered" evidence="6">
    <location>
        <begin position="175"/>
        <end position="208"/>
    </location>
</feature>
<feature type="compositionally biased region" description="Basic and acidic residues" evidence="6">
    <location>
        <begin position="104"/>
        <end position="117"/>
    </location>
</feature>
<organism evidence="9 10">
    <name type="scientific">Faecalibacterium prausnitzii</name>
    <dbReference type="NCBI Taxonomy" id="853"/>
    <lineage>
        <taxon>Bacteria</taxon>
        <taxon>Bacillati</taxon>
        <taxon>Bacillota</taxon>
        <taxon>Clostridia</taxon>
        <taxon>Eubacteriales</taxon>
        <taxon>Oscillospiraceae</taxon>
        <taxon>Faecalibacterium</taxon>
    </lineage>
</organism>
<name>A0A6A8KTW1_9FIRM</name>
<keyword evidence="3" id="KW-0378">Hydrolase</keyword>
<evidence type="ECO:0000313" key="10">
    <source>
        <dbReference type="Proteomes" id="UP000477010"/>
    </source>
</evidence>
<evidence type="ECO:0000313" key="9">
    <source>
        <dbReference type="EMBL" id="MSC82273.1"/>
    </source>
</evidence>
<dbReference type="AlphaFoldDB" id="A0A6A8KTW1"/>
<feature type="compositionally biased region" description="Low complexity" evidence="6">
    <location>
        <begin position="73"/>
        <end position="83"/>
    </location>
</feature>
<evidence type="ECO:0000256" key="3">
    <source>
        <dbReference type="ARBA" id="ARBA00022801"/>
    </source>
</evidence>
<dbReference type="RefSeq" id="WP_154252897.1">
    <property type="nucleotide sequence ID" value="NZ_WKPZ01000053.1"/>
</dbReference>
<feature type="compositionally biased region" description="Basic and acidic residues" evidence="6">
    <location>
        <begin position="38"/>
        <end position="50"/>
    </location>
</feature>
<gene>
    <name evidence="9" type="ORF">GKD85_16085</name>
</gene>
<sequence length="559" mass="62024">MSEKQPKLKFEEEKERTATRSPPKKSKVEQSVPKKQKLKQDADKAAEKSQHLRFGKAEITPDEASRMTKQQKRAMYAAAAARSAAHREIDQYEDDNVGTQALSEGEKAAETTHDISKSRYARKLKKKAKMQGKKRARTAKSSVQKPPAAQDAGASGIGEGSSNWLSRWKQRQEIRKSHYATAHSGTAAQTAGGKAASNGASASRSSMEQAVEKGKTAVSTAVKGLMNAAKGNAHVLVIVGVFLLLLLLVMSAFSSCSILFSGTTQVSGQTIYTAEDRDIRGAETDYKKLEKELDKKIKRTPTDHPGYNEYQYHLDPIEHDPWQLTSFLTTLYDDYTRSEVQGKLKETFKKQYKLTTWVEVQIRYKTVWVMTPAGIPVPTQVPYEYRIFHTKLVNRGLEVVIREELDNDQWKRYEIFQDTLGGRPYLFNGGLPPGGSDGSGTPGIDYQVPAEALTDSEFAAIYKEAQKYVGTPYVWGGSTPETGFDCSGYVCWVYNQNGYNVGRTTANGLWNKSQHISEAEAKPGDLVFFEGTYDTPGKSHVGIVRPVRTIVEVEKGGCD</sequence>
<dbReference type="Pfam" id="PF00877">
    <property type="entry name" value="NLPC_P60"/>
    <property type="match status" value="1"/>
</dbReference>
<evidence type="ECO:0000256" key="5">
    <source>
        <dbReference type="SAM" id="Coils"/>
    </source>
</evidence>
<keyword evidence="2" id="KW-0645">Protease</keyword>
<feature type="domain" description="NlpC/P60" evidence="8">
    <location>
        <begin position="455"/>
        <end position="559"/>
    </location>
</feature>
<dbReference type="Proteomes" id="UP000477010">
    <property type="component" value="Unassembled WGS sequence"/>
</dbReference>
<dbReference type="GO" id="GO:0008234">
    <property type="term" value="F:cysteine-type peptidase activity"/>
    <property type="evidence" value="ECO:0007669"/>
    <property type="project" value="UniProtKB-KW"/>
</dbReference>
<dbReference type="SUPFAM" id="SSF54001">
    <property type="entry name" value="Cysteine proteinases"/>
    <property type="match status" value="1"/>
</dbReference>
<evidence type="ECO:0000256" key="4">
    <source>
        <dbReference type="ARBA" id="ARBA00022807"/>
    </source>
</evidence>
<evidence type="ECO:0000256" key="1">
    <source>
        <dbReference type="ARBA" id="ARBA00007074"/>
    </source>
</evidence>
<dbReference type="InterPro" id="IPR038765">
    <property type="entry name" value="Papain-like_cys_pep_sf"/>
</dbReference>
<dbReference type="NCBIfam" id="NF045974">
    <property type="entry name" value="conju_CD1108"/>
    <property type="match status" value="1"/>
</dbReference>
<dbReference type="PANTHER" id="PTHR47053:SF1">
    <property type="entry name" value="MUREIN DD-ENDOPEPTIDASE MEPH-RELATED"/>
    <property type="match status" value="1"/>
</dbReference>
<evidence type="ECO:0000256" key="6">
    <source>
        <dbReference type="SAM" id="MobiDB-lite"/>
    </source>
</evidence>
<comment type="caution">
    <text evidence="9">The sequence shown here is derived from an EMBL/GenBank/DDBJ whole genome shotgun (WGS) entry which is preliminary data.</text>
</comment>
<evidence type="ECO:0000256" key="7">
    <source>
        <dbReference type="SAM" id="Phobius"/>
    </source>
</evidence>
<feature type="compositionally biased region" description="Basic and acidic residues" evidence="6">
    <location>
        <begin position="1"/>
        <end position="18"/>
    </location>
</feature>
<evidence type="ECO:0000256" key="2">
    <source>
        <dbReference type="ARBA" id="ARBA00022670"/>
    </source>
</evidence>
<dbReference type="EMBL" id="WKQE01000062">
    <property type="protein sequence ID" value="MSC82273.1"/>
    <property type="molecule type" value="Genomic_DNA"/>
</dbReference>
<protein>
    <submittedName>
        <fullName evidence="9">CHAP domain-containing protein</fullName>
    </submittedName>
</protein>